<protein>
    <submittedName>
        <fullName evidence="1">Uncharacterized protein</fullName>
    </submittedName>
</protein>
<dbReference type="AlphaFoldDB" id="A0A2N1LC32"/>
<name>A0A2N1LC32_9GLOM</name>
<reference evidence="1 2" key="1">
    <citation type="submission" date="2016-04" db="EMBL/GenBank/DDBJ databases">
        <title>Genome analyses suggest a sexual origin of heterokaryosis in a supposedly ancient asexual fungus.</title>
        <authorList>
            <person name="Ropars J."/>
            <person name="Sedzielewska K."/>
            <person name="Noel J."/>
            <person name="Charron P."/>
            <person name="Farinelli L."/>
            <person name="Marton T."/>
            <person name="Kruger M."/>
            <person name="Pelin A."/>
            <person name="Brachmann A."/>
            <person name="Corradi N."/>
        </authorList>
    </citation>
    <scope>NUCLEOTIDE SEQUENCE [LARGE SCALE GENOMIC DNA]</scope>
    <source>
        <strain evidence="1 2">C2</strain>
    </source>
</reference>
<dbReference type="EMBL" id="LLXL01008817">
    <property type="protein sequence ID" value="PKK46948.1"/>
    <property type="molecule type" value="Genomic_DNA"/>
</dbReference>
<comment type="caution">
    <text evidence="1">The sequence shown here is derived from an EMBL/GenBank/DDBJ whole genome shotgun (WGS) entry which is preliminary data.</text>
</comment>
<accession>A0A2N1LC32</accession>
<evidence type="ECO:0000313" key="2">
    <source>
        <dbReference type="Proteomes" id="UP000233469"/>
    </source>
</evidence>
<evidence type="ECO:0000313" key="1">
    <source>
        <dbReference type="EMBL" id="PKK46948.1"/>
    </source>
</evidence>
<gene>
    <name evidence="1" type="ORF">RhiirC2_803730</name>
</gene>
<proteinExistence type="predicted"/>
<reference evidence="1 2" key="2">
    <citation type="submission" date="2017-10" db="EMBL/GenBank/DDBJ databases">
        <title>Extensive intraspecific genome diversity in a model arbuscular mycorrhizal fungus.</title>
        <authorList>
            <person name="Chen E.C.H."/>
            <person name="Morin E."/>
            <person name="Baudet D."/>
            <person name="Noel J."/>
            <person name="Ndikumana S."/>
            <person name="Charron P."/>
            <person name="St-Onge C."/>
            <person name="Giorgi J."/>
            <person name="Grigoriev I.V."/>
            <person name="Roux C."/>
            <person name="Martin F.M."/>
            <person name="Corradi N."/>
        </authorList>
    </citation>
    <scope>NUCLEOTIDE SEQUENCE [LARGE SCALE GENOMIC DNA]</scope>
    <source>
        <strain evidence="1 2">C2</strain>
    </source>
</reference>
<organism evidence="1 2">
    <name type="scientific">Rhizophagus irregularis</name>
    <dbReference type="NCBI Taxonomy" id="588596"/>
    <lineage>
        <taxon>Eukaryota</taxon>
        <taxon>Fungi</taxon>
        <taxon>Fungi incertae sedis</taxon>
        <taxon>Mucoromycota</taxon>
        <taxon>Glomeromycotina</taxon>
        <taxon>Glomeromycetes</taxon>
        <taxon>Glomerales</taxon>
        <taxon>Glomeraceae</taxon>
        <taxon>Rhizophagus</taxon>
    </lineage>
</organism>
<dbReference type="Proteomes" id="UP000233469">
    <property type="component" value="Unassembled WGS sequence"/>
</dbReference>
<sequence>MSVQHTKSSCVLAKFITSDREVDNYPGQIQYLFKHTVDLPNGQMEHNLAYIRCHDCIIPVHNILCQFILSKYQISIWSNAIEYLAINPINRKLQIR</sequence>